<organism evidence="4 5">
    <name type="scientific">Almyronema epifaneia S1</name>
    <dbReference type="NCBI Taxonomy" id="2991925"/>
    <lineage>
        <taxon>Bacteria</taxon>
        <taxon>Bacillati</taxon>
        <taxon>Cyanobacteriota</taxon>
        <taxon>Cyanophyceae</taxon>
        <taxon>Nodosilineales</taxon>
        <taxon>Nodosilineaceae</taxon>
        <taxon>Almyronema</taxon>
        <taxon>Almyronema epifaneia</taxon>
    </lineage>
</organism>
<dbReference type="InterPro" id="IPR011990">
    <property type="entry name" value="TPR-like_helical_dom_sf"/>
</dbReference>
<evidence type="ECO:0000313" key="4">
    <source>
        <dbReference type="EMBL" id="MFE4107743.1"/>
    </source>
</evidence>
<proteinExistence type="predicted"/>
<comment type="caution">
    <text evidence="4">The sequence shown here is derived from an EMBL/GenBank/DDBJ whole genome shotgun (WGS) entry which is preliminary data.</text>
</comment>
<dbReference type="PROSITE" id="PS50005">
    <property type="entry name" value="TPR"/>
    <property type="match status" value="1"/>
</dbReference>
<accession>A0ABW6IHR3</accession>
<evidence type="ECO:0000313" key="5">
    <source>
        <dbReference type="Proteomes" id="UP001600165"/>
    </source>
</evidence>
<feature type="compositionally biased region" description="Polar residues" evidence="2">
    <location>
        <begin position="503"/>
        <end position="516"/>
    </location>
</feature>
<name>A0ABW6IHR3_9CYAN</name>
<feature type="region of interest" description="Disordered" evidence="2">
    <location>
        <begin position="496"/>
        <end position="516"/>
    </location>
</feature>
<sequence length="814" mass="88632">MTQEFHISITAVGEERYLVRTEQVAPGTPLAEEQVVWPIADWLEQTQQLMHEPLMSLLEGQPPFRVATRPQDADDSAAAASVSANAPGLVMLGQQLYSALFQGLIRDSWLTAQGIAQHSQQVLRLRLGIKEARLQKLPWEVLHDGDRPLATGTDLTFCRYHSALASGQAILNTSAAIAVDPPLRVLMIVSAPDDQEQLALKREVRQLQAELQPASPETPEQTADFKPLPIEVTLLEQPGRAELVQALEQGHFQVLHYAGHSNLGKTGGDLYLVSKQTGLSEQLSGEDLAGLLVNNGVRLAVFNSCRGAYTEAEAELGGQEQNLAQALINRGVPGVIAMSERIPDEVAITFTRLLYRNLRQGYPVDLSLNRTRQGLISAYGSHQFYWALPVLYMHPRFDGALTSQPVSAGLALDNLLFPEMKGDRADVSAADADTLVAALEADEDYDEDFAIVSGLLQQLAPTAAVASSATVSPAAHPEATVAATPDEAALIDKSQPTAAAVAEQTTADTPSAAQLSQPMASASASPFFKGLTPLWPQPAQRWLPIVGAVALVAGIGLVGVLTNRQRDSNLTAEQVLADPSLLQSLEQLDETADPVAIATVAFNRNLLTPALDIVTELLERNRLPEAEAALKAASDRQRQEPEFLYLLGRLQWQRLATQSADYSAADAARSWAAAVAKRPNEARYQVALGFAYYDQGEFEQAFDTWEQAIGIDQQVQNLQPLIASGKDSEALVAEPIVLNAYAGLALALVQLADQQANFVQRERMLSTAQKYYLMVIQADPEAFNSPSAFEFEHNWLWQEAAIADWQRLQERIFE</sequence>
<keyword evidence="5" id="KW-1185">Reference proteome</keyword>
<protein>
    <submittedName>
        <fullName evidence="4">CHAT domain-containing protein</fullName>
    </submittedName>
</protein>
<dbReference type="SUPFAM" id="SSF48452">
    <property type="entry name" value="TPR-like"/>
    <property type="match status" value="1"/>
</dbReference>
<evidence type="ECO:0000256" key="2">
    <source>
        <dbReference type="SAM" id="MobiDB-lite"/>
    </source>
</evidence>
<dbReference type="Gene3D" id="1.25.40.10">
    <property type="entry name" value="Tetratricopeptide repeat domain"/>
    <property type="match status" value="1"/>
</dbReference>
<reference evidence="4 5" key="1">
    <citation type="submission" date="2024-10" db="EMBL/GenBank/DDBJ databases">
        <authorList>
            <person name="Ratan Roy A."/>
            <person name="Morales Sandoval P.H."/>
            <person name="De Los Santos Villalobos S."/>
            <person name="Chakraborty S."/>
            <person name="Mukherjee J."/>
        </authorList>
    </citation>
    <scope>NUCLEOTIDE SEQUENCE [LARGE SCALE GENOMIC DNA]</scope>
    <source>
        <strain evidence="4 5">S1</strain>
    </source>
</reference>
<feature type="repeat" description="TPR" evidence="1">
    <location>
        <begin position="682"/>
        <end position="715"/>
    </location>
</feature>
<evidence type="ECO:0000256" key="1">
    <source>
        <dbReference type="PROSITE-ProRule" id="PRU00339"/>
    </source>
</evidence>
<feature type="domain" description="CHAT" evidence="3">
    <location>
        <begin position="92"/>
        <end position="391"/>
    </location>
</feature>
<gene>
    <name evidence="4" type="ORF">ACFVKH_15755</name>
</gene>
<dbReference type="Pfam" id="PF12770">
    <property type="entry name" value="CHAT"/>
    <property type="match status" value="1"/>
</dbReference>
<dbReference type="SMART" id="SM00028">
    <property type="entry name" value="TPR"/>
    <property type="match status" value="1"/>
</dbReference>
<dbReference type="Proteomes" id="UP001600165">
    <property type="component" value="Unassembled WGS sequence"/>
</dbReference>
<evidence type="ECO:0000259" key="3">
    <source>
        <dbReference type="Pfam" id="PF12770"/>
    </source>
</evidence>
<dbReference type="InterPro" id="IPR019734">
    <property type="entry name" value="TPR_rpt"/>
</dbReference>
<keyword evidence="1" id="KW-0802">TPR repeat</keyword>
<dbReference type="EMBL" id="JBHZOL010000091">
    <property type="protein sequence ID" value="MFE4107743.1"/>
    <property type="molecule type" value="Genomic_DNA"/>
</dbReference>
<dbReference type="InterPro" id="IPR024983">
    <property type="entry name" value="CHAT_dom"/>
</dbReference>
<dbReference type="RefSeq" id="WP_377966757.1">
    <property type="nucleotide sequence ID" value="NZ_JBHZOL010000091.1"/>
</dbReference>